<evidence type="ECO:0000256" key="9">
    <source>
        <dbReference type="SAM" id="MobiDB-lite"/>
    </source>
</evidence>
<dbReference type="PROSITE" id="PS51178">
    <property type="entry name" value="PASTA"/>
    <property type="match status" value="3"/>
</dbReference>
<keyword evidence="5 13" id="KW-0418">Kinase</keyword>
<dbReference type="InterPro" id="IPR000719">
    <property type="entry name" value="Prot_kinase_dom"/>
</dbReference>
<dbReference type="OrthoDB" id="9762169at2"/>
<evidence type="ECO:0000256" key="1">
    <source>
        <dbReference type="ARBA" id="ARBA00012513"/>
    </source>
</evidence>
<organism evidence="13 14">
    <name type="scientific">Prescottella agglutinans</name>
    <dbReference type="NCBI Taxonomy" id="1644129"/>
    <lineage>
        <taxon>Bacteria</taxon>
        <taxon>Bacillati</taxon>
        <taxon>Actinomycetota</taxon>
        <taxon>Actinomycetes</taxon>
        <taxon>Mycobacteriales</taxon>
        <taxon>Nocardiaceae</taxon>
        <taxon>Prescottella</taxon>
    </lineage>
</organism>
<dbReference type="Proteomes" id="UP000286208">
    <property type="component" value="Unassembled WGS sequence"/>
</dbReference>
<evidence type="ECO:0000259" key="12">
    <source>
        <dbReference type="PROSITE" id="PS51178"/>
    </source>
</evidence>
<evidence type="ECO:0000256" key="10">
    <source>
        <dbReference type="SAM" id="Phobius"/>
    </source>
</evidence>
<evidence type="ECO:0000259" key="11">
    <source>
        <dbReference type="PROSITE" id="PS50011"/>
    </source>
</evidence>
<dbReference type="Gene3D" id="3.30.10.20">
    <property type="match status" value="4"/>
</dbReference>
<dbReference type="AlphaFoldDB" id="A0A438BDC6"/>
<feature type="domain" description="PASTA" evidence="12">
    <location>
        <begin position="409"/>
        <end position="475"/>
    </location>
</feature>
<dbReference type="FunFam" id="1.10.510.10:FF:000021">
    <property type="entry name" value="Serine/threonine protein kinase"/>
    <property type="match status" value="1"/>
</dbReference>
<keyword evidence="3" id="KW-0808">Transferase</keyword>
<dbReference type="PANTHER" id="PTHR43289:SF34">
    <property type="entry name" value="SERINE_THREONINE-PROTEIN KINASE YBDM-RELATED"/>
    <property type="match status" value="1"/>
</dbReference>
<dbReference type="CDD" id="cd06577">
    <property type="entry name" value="PASTA_pknB"/>
    <property type="match status" value="4"/>
</dbReference>
<dbReference type="GO" id="GO:0005524">
    <property type="term" value="F:ATP binding"/>
    <property type="evidence" value="ECO:0007669"/>
    <property type="project" value="UniProtKB-KW"/>
</dbReference>
<evidence type="ECO:0000256" key="3">
    <source>
        <dbReference type="ARBA" id="ARBA00022679"/>
    </source>
</evidence>
<dbReference type="EC" id="2.7.11.1" evidence="1"/>
<dbReference type="PANTHER" id="PTHR43289">
    <property type="entry name" value="MITOGEN-ACTIVATED PROTEIN KINASE KINASE KINASE 20-RELATED"/>
    <property type="match status" value="1"/>
</dbReference>
<evidence type="ECO:0000256" key="6">
    <source>
        <dbReference type="ARBA" id="ARBA00022840"/>
    </source>
</evidence>
<dbReference type="Pfam" id="PF00069">
    <property type="entry name" value="Pkinase"/>
    <property type="match status" value="1"/>
</dbReference>
<feature type="domain" description="PASTA" evidence="12">
    <location>
        <begin position="543"/>
        <end position="610"/>
    </location>
</feature>
<evidence type="ECO:0000313" key="13">
    <source>
        <dbReference type="EMBL" id="RVW08978.1"/>
    </source>
</evidence>
<feature type="region of interest" description="Disordered" evidence="9">
    <location>
        <begin position="282"/>
        <end position="368"/>
    </location>
</feature>
<keyword evidence="10" id="KW-1133">Transmembrane helix</keyword>
<evidence type="ECO:0000256" key="4">
    <source>
        <dbReference type="ARBA" id="ARBA00022741"/>
    </source>
</evidence>
<dbReference type="InterPro" id="IPR005543">
    <property type="entry name" value="PASTA_dom"/>
</dbReference>
<feature type="domain" description="PASTA" evidence="12">
    <location>
        <begin position="611"/>
        <end position="672"/>
    </location>
</feature>
<comment type="catalytic activity">
    <reaction evidence="7">
        <text>L-threonyl-[protein] + ATP = O-phospho-L-threonyl-[protein] + ADP + H(+)</text>
        <dbReference type="Rhea" id="RHEA:46608"/>
        <dbReference type="Rhea" id="RHEA-COMP:11060"/>
        <dbReference type="Rhea" id="RHEA-COMP:11605"/>
        <dbReference type="ChEBI" id="CHEBI:15378"/>
        <dbReference type="ChEBI" id="CHEBI:30013"/>
        <dbReference type="ChEBI" id="CHEBI:30616"/>
        <dbReference type="ChEBI" id="CHEBI:61977"/>
        <dbReference type="ChEBI" id="CHEBI:456216"/>
        <dbReference type="EC" id="2.7.11.1"/>
    </reaction>
</comment>
<comment type="caution">
    <text evidence="13">The sequence shown here is derived from an EMBL/GenBank/DDBJ whole genome shotgun (WGS) entry which is preliminary data.</text>
</comment>
<feature type="domain" description="Protein kinase" evidence="11">
    <location>
        <begin position="17"/>
        <end position="280"/>
    </location>
</feature>
<dbReference type="InterPro" id="IPR011009">
    <property type="entry name" value="Kinase-like_dom_sf"/>
</dbReference>
<accession>A0A438BDC6</accession>
<dbReference type="RefSeq" id="WP_127916404.1">
    <property type="nucleotide sequence ID" value="NZ_RKLP01000006.1"/>
</dbReference>
<dbReference type="Gene3D" id="1.10.510.10">
    <property type="entry name" value="Transferase(Phosphotransferase) domain 1"/>
    <property type="match status" value="1"/>
</dbReference>
<evidence type="ECO:0000313" key="14">
    <source>
        <dbReference type="Proteomes" id="UP000286208"/>
    </source>
</evidence>
<keyword evidence="14" id="KW-1185">Reference proteome</keyword>
<dbReference type="SMART" id="SM00740">
    <property type="entry name" value="PASTA"/>
    <property type="match status" value="4"/>
</dbReference>
<dbReference type="GO" id="GO:0045717">
    <property type="term" value="P:negative regulation of fatty acid biosynthetic process"/>
    <property type="evidence" value="ECO:0007669"/>
    <property type="project" value="UniProtKB-ARBA"/>
</dbReference>
<feature type="compositionally biased region" description="Polar residues" evidence="9">
    <location>
        <begin position="292"/>
        <end position="311"/>
    </location>
</feature>
<name>A0A438BDC6_9NOCA</name>
<gene>
    <name evidence="13" type="primary">pknB</name>
    <name evidence="13" type="ORF">EGT67_12465</name>
</gene>
<dbReference type="PROSITE" id="PS00108">
    <property type="entry name" value="PROTEIN_KINASE_ST"/>
    <property type="match status" value="1"/>
</dbReference>
<proteinExistence type="predicted"/>
<dbReference type="InterPro" id="IPR008271">
    <property type="entry name" value="Ser/Thr_kinase_AS"/>
</dbReference>
<evidence type="ECO:0000256" key="8">
    <source>
        <dbReference type="ARBA" id="ARBA00048679"/>
    </source>
</evidence>
<dbReference type="FunFam" id="3.30.200.20:FF:000035">
    <property type="entry name" value="Serine/threonine protein kinase Stk1"/>
    <property type="match status" value="1"/>
</dbReference>
<dbReference type="NCBIfam" id="NF033483">
    <property type="entry name" value="PknB_PASTA_kin"/>
    <property type="match status" value="1"/>
</dbReference>
<evidence type="ECO:0000256" key="5">
    <source>
        <dbReference type="ARBA" id="ARBA00022777"/>
    </source>
</evidence>
<evidence type="ECO:0000256" key="7">
    <source>
        <dbReference type="ARBA" id="ARBA00047899"/>
    </source>
</evidence>
<feature type="transmembrane region" description="Helical" evidence="10">
    <location>
        <begin position="386"/>
        <end position="407"/>
    </location>
</feature>
<sequence>MNPGGRGLIGVVLDRRYRIDAPIARGGMSTVYRGMDLRLDRPVAIKVMDPQFAADPQFLARFEFEARAVARLNHPGLVGVHDQGSDGEHAFLVMELVEGGTLRELLRERGPMPPHAAAAVARPVLEALAVAHRAGLVHRDIKPENVLISHAGDVKIADFGLVRAIAASNTTSRSVILGTAQYLSPEQVTTGTADARSDVYAAGVLLFEMLTGTTPFTGDTSLSIAYQRIDNDVPEPSTLIEGVPPEFDELVVRATERDPDARFADAGAMAAELRSVSTRLQLPDYRVPAPRRTTQPSGVPSPANTPNNATRQLPPAPQPDAAPGHDPTTVMTPPPEAGGQHAVQHTKVVTTVTPRPPEARSDDTGRAAARPFGDIESRLRGSRRTVLVWLLVVLLIALAVGFGGWWLGSGRYAAVPVIDGQDAAAATETIEAAGLTARTQGTYSDTAAVDSLIGTDPAAGAKVRRGSVVSLLVSLGRPTVPEVTGRGDVAAVEAGLRERTFVPVEGGEAFSARVPVGAVAALEPAPGTILAVGSQVRMIRSKGAPPVDVPDVSGMSEDAARKALDSVGITVREVQQVFSDDADAGDAVGTDPAVGTTVKAGASVVLKVSNAVKVPSLLGRSVAAAKAELDRLGLPYEVRQIVSSDRSLIISQTPGAGDRVAPGSTVTLTSLL</sequence>
<keyword evidence="4" id="KW-0547">Nucleotide-binding</keyword>
<dbReference type="Pfam" id="PF03793">
    <property type="entry name" value="PASTA"/>
    <property type="match status" value="4"/>
</dbReference>
<reference evidence="13 14" key="1">
    <citation type="submission" date="2018-11" db="EMBL/GenBank/DDBJ databases">
        <title>Rhodococcus spongicola sp. nov. and Rhodococcus xishaensis sp. nov. from marine sponges.</title>
        <authorList>
            <person name="Li L."/>
            <person name="Lin H.W."/>
        </authorList>
    </citation>
    <scope>NUCLEOTIDE SEQUENCE [LARGE SCALE GENOMIC DNA]</scope>
    <source>
        <strain evidence="13 14">CCTCC AB2014297</strain>
    </source>
</reference>
<keyword evidence="6" id="KW-0067">ATP-binding</keyword>
<dbReference type="Gene3D" id="3.30.200.20">
    <property type="entry name" value="Phosphorylase Kinase, domain 1"/>
    <property type="match status" value="1"/>
</dbReference>
<dbReference type="PROSITE" id="PS50011">
    <property type="entry name" value="PROTEIN_KINASE_DOM"/>
    <property type="match status" value="1"/>
</dbReference>
<keyword evidence="2" id="KW-0723">Serine/threonine-protein kinase</keyword>
<comment type="catalytic activity">
    <reaction evidence="8">
        <text>L-seryl-[protein] + ATP = O-phospho-L-seryl-[protein] + ADP + H(+)</text>
        <dbReference type="Rhea" id="RHEA:17989"/>
        <dbReference type="Rhea" id="RHEA-COMP:9863"/>
        <dbReference type="Rhea" id="RHEA-COMP:11604"/>
        <dbReference type="ChEBI" id="CHEBI:15378"/>
        <dbReference type="ChEBI" id="CHEBI:29999"/>
        <dbReference type="ChEBI" id="CHEBI:30616"/>
        <dbReference type="ChEBI" id="CHEBI:83421"/>
        <dbReference type="ChEBI" id="CHEBI:456216"/>
        <dbReference type="EC" id="2.7.11.1"/>
    </reaction>
</comment>
<dbReference type="SMART" id="SM00220">
    <property type="entry name" value="S_TKc"/>
    <property type="match status" value="1"/>
</dbReference>
<dbReference type="GO" id="GO:0004674">
    <property type="term" value="F:protein serine/threonine kinase activity"/>
    <property type="evidence" value="ECO:0007669"/>
    <property type="project" value="UniProtKB-KW"/>
</dbReference>
<dbReference type="SUPFAM" id="SSF56112">
    <property type="entry name" value="Protein kinase-like (PK-like)"/>
    <property type="match status" value="1"/>
</dbReference>
<evidence type="ECO:0000256" key="2">
    <source>
        <dbReference type="ARBA" id="ARBA00022527"/>
    </source>
</evidence>
<dbReference type="CDD" id="cd14014">
    <property type="entry name" value="STKc_PknB_like"/>
    <property type="match status" value="1"/>
</dbReference>
<keyword evidence="10" id="KW-0472">Membrane</keyword>
<keyword evidence="10" id="KW-0812">Transmembrane</keyword>
<protein>
    <recommendedName>
        <fullName evidence="1">non-specific serine/threonine protein kinase</fullName>
        <ecNumber evidence="1">2.7.11.1</ecNumber>
    </recommendedName>
</protein>
<dbReference type="EMBL" id="RKLP01000006">
    <property type="protein sequence ID" value="RVW08978.1"/>
    <property type="molecule type" value="Genomic_DNA"/>
</dbReference>